<proteinExistence type="predicted"/>
<organism evidence="3 4">
    <name type="scientific">Cymbomonas tetramitiformis</name>
    <dbReference type="NCBI Taxonomy" id="36881"/>
    <lineage>
        <taxon>Eukaryota</taxon>
        <taxon>Viridiplantae</taxon>
        <taxon>Chlorophyta</taxon>
        <taxon>Pyramimonadophyceae</taxon>
        <taxon>Pyramimonadales</taxon>
        <taxon>Pyramimonadaceae</taxon>
        <taxon>Cymbomonas</taxon>
    </lineage>
</organism>
<feature type="transmembrane region" description="Helical" evidence="2">
    <location>
        <begin position="479"/>
        <end position="501"/>
    </location>
</feature>
<sequence length="503" mass="56901">MLVKKLPQFVQRQKKLLKKLPQFVQRQVAARKKKPGKQPKQQKQPSSSEGTDDGDDEHSSGVDESLYDRGMRLASQKEHLAADYRFEDMTVGSYAVTVAGGEASDKCWFNVMLPDGGKSLPLHFVEVVGQHASRKEITWQFWLPAQSRRTFETVEQLCVAGAFILRLLDPKLGDEWRKEALELKNYPKELQPVLTLEAVVSSSLSALGFDVRYFFFVLKVAKKGIEVDDVEARKVFYQKYARISCKGKFLTGTEFSTYCHRIGFIKDVIESAKARISIANESYVCYAATRMILCYIHSLPENYIKVRDAVRCGAAFTSPKLYGPAYTEAPVKDPTWFEETLSITHTKMGFEENCLNLLWAIQAAAGSQINMAPAVLAASRMMEAKKMPDIIHEITAFGAKAVWEWLELRVKASRREGGMPDALNQTEIFDPDWDPESAVIGFMELKIEHNDLDAAEGIQGAVDFNKCHNKLLEKLLKTLLEFGINVRAVQIFTLLFIIYLLRM</sequence>
<feature type="compositionally biased region" description="Low complexity" evidence="1">
    <location>
        <begin position="38"/>
        <end position="49"/>
    </location>
</feature>
<keyword evidence="2" id="KW-0472">Membrane</keyword>
<comment type="caution">
    <text evidence="3">The sequence shown here is derived from an EMBL/GenBank/DDBJ whole genome shotgun (WGS) entry which is preliminary data.</text>
</comment>
<feature type="region of interest" description="Disordered" evidence="1">
    <location>
        <begin position="26"/>
        <end position="67"/>
    </location>
</feature>
<dbReference type="AlphaFoldDB" id="A0AAE0BQG6"/>
<keyword evidence="4" id="KW-1185">Reference proteome</keyword>
<evidence type="ECO:0000256" key="1">
    <source>
        <dbReference type="SAM" id="MobiDB-lite"/>
    </source>
</evidence>
<reference evidence="3 4" key="1">
    <citation type="journal article" date="2015" name="Genome Biol. Evol.">
        <title>Comparative Genomics of a Bacterivorous Green Alga Reveals Evolutionary Causalities and Consequences of Phago-Mixotrophic Mode of Nutrition.</title>
        <authorList>
            <person name="Burns J.A."/>
            <person name="Paasch A."/>
            <person name="Narechania A."/>
            <person name="Kim E."/>
        </authorList>
    </citation>
    <scope>NUCLEOTIDE SEQUENCE [LARGE SCALE GENOMIC DNA]</scope>
    <source>
        <strain evidence="3 4">PLY_AMNH</strain>
    </source>
</reference>
<evidence type="ECO:0000313" key="3">
    <source>
        <dbReference type="EMBL" id="KAK3240020.1"/>
    </source>
</evidence>
<protein>
    <submittedName>
        <fullName evidence="3">Uncharacterized protein</fullName>
    </submittedName>
</protein>
<dbReference type="Proteomes" id="UP001190700">
    <property type="component" value="Unassembled WGS sequence"/>
</dbReference>
<gene>
    <name evidence="3" type="ORF">CYMTET_50099</name>
</gene>
<dbReference type="EMBL" id="LGRX02033759">
    <property type="protein sequence ID" value="KAK3240020.1"/>
    <property type="molecule type" value="Genomic_DNA"/>
</dbReference>
<accession>A0AAE0BQG6</accession>
<name>A0AAE0BQG6_9CHLO</name>
<feature type="compositionally biased region" description="Basic and acidic residues" evidence="1">
    <location>
        <begin position="57"/>
        <end position="67"/>
    </location>
</feature>
<keyword evidence="2" id="KW-1133">Transmembrane helix</keyword>
<keyword evidence="2" id="KW-0812">Transmembrane</keyword>
<evidence type="ECO:0000313" key="4">
    <source>
        <dbReference type="Proteomes" id="UP001190700"/>
    </source>
</evidence>
<evidence type="ECO:0000256" key="2">
    <source>
        <dbReference type="SAM" id="Phobius"/>
    </source>
</evidence>